<dbReference type="PANTHER" id="PTHR45024:SF2">
    <property type="entry name" value="SCP2 DOMAIN-CONTAINING PROTEIN"/>
    <property type="match status" value="1"/>
</dbReference>
<keyword evidence="6" id="KW-1185">Reference proteome</keyword>
<evidence type="ECO:0000256" key="2">
    <source>
        <dbReference type="ARBA" id="ARBA00023002"/>
    </source>
</evidence>
<dbReference type="InterPro" id="IPR020904">
    <property type="entry name" value="Sc_DH/Rdtase_CS"/>
</dbReference>
<comment type="similarity">
    <text evidence="1 3">Belongs to the short-chain dehydrogenases/reductases (SDR) family.</text>
</comment>
<dbReference type="InterPro" id="IPR036291">
    <property type="entry name" value="NAD(P)-bd_dom_sf"/>
</dbReference>
<dbReference type="GO" id="GO:0016491">
    <property type="term" value="F:oxidoreductase activity"/>
    <property type="evidence" value="ECO:0007669"/>
    <property type="project" value="UniProtKB-KW"/>
</dbReference>
<dbReference type="PANTHER" id="PTHR45024">
    <property type="entry name" value="DEHYDROGENASES, SHORT CHAIN"/>
    <property type="match status" value="1"/>
</dbReference>
<proteinExistence type="inferred from homology"/>
<evidence type="ECO:0000313" key="6">
    <source>
        <dbReference type="Proteomes" id="UP000198802"/>
    </source>
</evidence>
<evidence type="ECO:0000313" key="5">
    <source>
        <dbReference type="EMBL" id="CUU56061.1"/>
    </source>
</evidence>
<dbReference type="PRINTS" id="PR00080">
    <property type="entry name" value="SDRFAMILY"/>
</dbReference>
<dbReference type="PROSITE" id="PS00061">
    <property type="entry name" value="ADH_SHORT"/>
    <property type="match status" value="1"/>
</dbReference>
<accession>A0A0S4QKU6</accession>
<dbReference type="Proteomes" id="UP000198802">
    <property type="component" value="Unassembled WGS sequence"/>
</dbReference>
<dbReference type="RefSeq" id="WP_091275523.1">
    <property type="nucleotide sequence ID" value="NZ_FAOZ01000006.1"/>
</dbReference>
<name>A0A0S4QKU6_9ACTN</name>
<organism evidence="5 6">
    <name type="scientific">Parafrankia irregularis</name>
    <dbReference type="NCBI Taxonomy" id="795642"/>
    <lineage>
        <taxon>Bacteria</taxon>
        <taxon>Bacillati</taxon>
        <taxon>Actinomycetota</taxon>
        <taxon>Actinomycetes</taxon>
        <taxon>Frankiales</taxon>
        <taxon>Frankiaceae</taxon>
        <taxon>Parafrankia</taxon>
    </lineage>
</organism>
<dbReference type="EMBL" id="FAOZ01000006">
    <property type="protein sequence ID" value="CUU56061.1"/>
    <property type="molecule type" value="Genomic_DNA"/>
</dbReference>
<evidence type="ECO:0000256" key="1">
    <source>
        <dbReference type="ARBA" id="ARBA00006484"/>
    </source>
</evidence>
<reference evidence="6" key="1">
    <citation type="submission" date="2015-11" db="EMBL/GenBank/DDBJ databases">
        <authorList>
            <person name="Varghese N."/>
        </authorList>
    </citation>
    <scope>NUCLEOTIDE SEQUENCE [LARGE SCALE GENOMIC DNA]</scope>
    <source>
        <strain evidence="6">DSM 45899</strain>
    </source>
</reference>
<dbReference type="InterPro" id="IPR051687">
    <property type="entry name" value="Peroxisomal_Beta-Oxidation"/>
</dbReference>
<evidence type="ECO:0000256" key="4">
    <source>
        <dbReference type="SAM" id="MobiDB-lite"/>
    </source>
</evidence>
<keyword evidence="2" id="KW-0560">Oxidoreductase</keyword>
<dbReference type="PRINTS" id="PR00081">
    <property type="entry name" value="GDHRDH"/>
</dbReference>
<sequence length="318" mass="32080">MSGGAATDRDDTGGGAGGPAGRGPLAGRVAVVTGAGQGLGRAEALALAAAGASVIVNDLAESVADTAEEINASGGAALAMRGDIGDWEVGASLVQAAVDAFGGFHILVNNAGFIRDRMLFSLPEEDWDAVVRVHLRGHAGTSRAAMAYWRECSKAVGGPVEASVVNTTSESFLLAPPGQPNYAAAKAGVTALTLSTAQGAARYGVRANAVAPRARTAMTSATFRPAPAEGPDPFAPEHVATVVTWLASPASAPITGQVLITYSTHIGVLARPRVEAVYTASGDTWTADELSKTFGAEARAGAHNGYAVPPAELRLNGP</sequence>
<dbReference type="Gene3D" id="3.40.50.720">
    <property type="entry name" value="NAD(P)-binding Rossmann-like Domain"/>
    <property type="match status" value="1"/>
</dbReference>
<dbReference type="Pfam" id="PF00106">
    <property type="entry name" value="adh_short"/>
    <property type="match status" value="1"/>
</dbReference>
<protein>
    <submittedName>
        <fullName evidence="5">3-oxoacyl-[acyl-carrier protein] reductase</fullName>
    </submittedName>
</protein>
<feature type="region of interest" description="Disordered" evidence="4">
    <location>
        <begin position="1"/>
        <end position="21"/>
    </location>
</feature>
<dbReference type="SUPFAM" id="SSF51735">
    <property type="entry name" value="NAD(P)-binding Rossmann-fold domains"/>
    <property type="match status" value="1"/>
</dbReference>
<gene>
    <name evidence="5" type="ORF">Ga0074812_106316</name>
</gene>
<evidence type="ECO:0000256" key="3">
    <source>
        <dbReference type="RuleBase" id="RU000363"/>
    </source>
</evidence>
<dbReference type="InterPro" id="IPR002347">
    <property type="entry name" value="SDR_fam"/>
</dbReference>
<dbReference type="AlphaFoldDB" id="A0A0S4QKU6"/>